<evidence type="ECO:0000256" key="2">
    <source>
        <dbReference type="ARBA" id="ARBA00022475"/>
    </source>
</evidence>
<protein>
    <submittedName>
        <fullName evidence="9">Wzz/FepE/Etk N-terminal domain-containing protein</fullName>
    </submittedName>
</protein>
<evidence type="ECO:0000256" key="5">
    <source>
        <dbReference type="ARBA" id="ARBA00023136"/>
    </source>
</evidence>
<comment type="caution">
    <text evidence="9">The sequence shown here is derived from an EMBL/GenBank/DDBJ whole genome shotgun (WGS) entry which is preliminary data.</text>
</comment>
<keyword evidence="5 6" id="KW-0472">Membrane</keyword>
<dbReference type="Pfam" id="PF02706">
    <property type="entry name" value="Wzz"/>
    <property type="match status" value="1"/>
</dbReference>
<feature type="transmembrane region" description="Helical" evidence="6">
    <location>
        <begin position="39"/>
        <end position="58"/>
    </location>
</feature>
<evidence type="ECO:0000256" key="1">
    <source>
        <dbReference type="ARBA" id="ARBA00004651"/>
    </source>
</evidence>
<feature type="domain" description="Polysaccharide chain length determinant N-terminal" evidence="7">
    <location>
        <begin position="23"/>
        <end position="94"/>
    </location>
</feature>
<accession>A0AA42VCN3</accession>
<evidence type="ECO:0000259" key="8">
    <source>
        <dbReference type="Pfam" id="PF13807"/>
    </source>
</evidence>
<dbReference type="InterPro" id="IPR003856">
    <property type="entry name" value="LPS_length_determ_N"/>
</dbReference>
<dbReference type="AlphaFoldDB" id="A0AA42VCN3"/>
<comment type="subcellular location">
    <subcellularLocation>
        <location evidence="1">Cell membrane</location>
        <topology evidence="1">Multi-pass membrane protein</topology>
    </subcellularLocation>
</comment>
<dbReference type="Gene3D" id="1.10.287.210">
    <property type="match status" value="1"/>
</dbReference>
<evidence type="ECO:0000313" key="10">
    <source>
        <dbReference type="Proteomes" id="UP001160758"/>
    </source>
</evidence>
<dbReference type="Gene3D" id="3.30.1890.10">
    <property type="entry name" value="FepE-like"/>
    <property type="match status" value="1"/>
</dbReference>
<name>A0AA42VCN3_AERCA</name>
<dbReference type="Pfam" id="PF13807">
    <property type="entry name" value="GNVR"/>
    <property type="match status" value="1"/>
</dbReference>
<dbReference type="GO" id="GO:0005886">
    <property type="term" value="C:plasma membrane"/>
    <property type="evidence" value="ECO:0007669"/>
    <property type="project" value="UniProtKB-SubCell"/>
</dbReference>
<dbReference type="RefSeq" id="WP_128271526.1">
    <property type="nucleotide sequence ID" value="NZ_JAOCFT010000001.1"/>
</dbReference>
<dbReference type="PANTHER" id="PTHR32309:SF13">
    <property type="entry name" value="FERRIC ENTEROBACTIN TRANSPORT PROTEIN FEPE"/>
    <property type="match status" value="1"/>
</dbReference>
<evidence type="ECO:0000313" key="9">
    <source>
        <dbReference type="EMBL" id="MDH1898750.1"/>
    </source>
</evidence>
<proteinExistence type="predicted"/>
<reference evidence="9" key="1">
    <citation type="submission" date="2022-09" db="EMBL/GenBank/DDBJ databases">
        <title>Intensive care unit water sources are persistently colonized with multi-drug resistant bacteria and are the site of extensive horizontal gene transfer of antibiotic resistance genes.</title>
        <authorList>
            <person name="Diorio-Toth L."/>
        </authorList>
    </citation>
    <scope>NUCLEOTIDE SEQUENCE</scope>
    <source>
        <strain evidence="9">GD03796</strain>
    </source>
</reference>
<evidence type="ECO:0000259" key="7">
    <source>
        <dbReference type="Pfam" id="PF02706"/>
    </source>
</evidence>
<evidence type="ECO:0000256" key="4">
    <source>
        <dbReference type="ARBA" id="ARBA00022989"/>
    </source>
</evidence>
<feature type="domain" description="Tyrosine-protein kinase G-rich" evidence="8">
    <location>
        <begin position="312"/>
        <end position="349"/>
    </location>
</feature>
<gene>
    <name evidence="9" type="ORF">N5I07_14515</name>
</gene>
<dbReference type="EMBL" id="JAOCFT010000001">
    <property type="protein sequence ID" value="MDH1898750.1"/>
    <property type="molecule type" value="Genomic_DNA"/>
</dbReference>
<sequence length="358" mass="39983">MNKQVFDNSDSQLPQGWQASSGDEIDLRELILVLWRQKVLILLITSVFAGAGIAYAMLAPQQWSTKAVIVEPKPEDLLSMQKVSAQTTALGLKGFPAGKILYKEFVQEFNAYENRREYLKASPLFAAQVKEFGLDDKAQKRWLRNWGQLVTAQPVDKKGEEPGIAITFAAPTAEDSLAMLEGYVDYIVKLQQQQLIHRLSEQRNLQLEGMNTRYAVMLEDAKRALQQEVSEISLANRVAKAAGVSAPLERTSSQERFSILLGSKGLEEKLALLKSLDLAVYQPGLQELQAQMDRLKRISLEGLGFRPFSYLDAPDEPLTRDKPKRPLIVVLATLLGGMLGVGIVLVRHAFRKHEPEQG</sequence>
<dbReference type="PANTHER" id="PTHR32309">
    <property type="entry name" value="TYROSINE-PROTEIN KINASE"/>
    <property type="match status" value="1"/>
</dbReference>
<dbReference type="GO" id="GO:0004713">
    <property type="term" value="F:protein tyrosine kinase activity"/>
    <property type="evidence" value="ECO:0007669"/>
    <property type="project" value="TreeGrafter"/>
</dbReference>
<evidence type="ECO:0000256" key="6">
    <source>
        <dbReference type="SAM" id="Phobius"/>
    </source>
</evidence>
<keyword evidence="3 6" id="KW-0812">Transmembrane</keyword>
<dbReference type="InterPro" id="IPR032807">
    <property type="entry name" value="GNVR"/>
</dbReference>
<dbReference type="InterPro" id="IPR050445">
    <property type="entry name" value="Bact_polysacc_biosynth/exp"/>
</dbReference>
<keyword evidence="4 6" id="KW-1133">Transmembrane helix</keyword>
<keyword evidence="2" id="KW-1003">Cell membrane</keyword>
<evidence type="ECO:0000256" key="3">
    <source>
        <dbReference type="ARBA" id="ARBA00022692"/>
    </source>
</evidence>
<feature type="transmembrane region" description="Helical" evidence="6">
    <location>
        <begin position="327"/>
        <end position="350"/>
    </location>
</feature>
<organism evidence="9 10">
    <name type="scientific">Aeromonas caviae</name>
    <name type="common">Aeromonas punctata</name>
    <dbReference type="NCBI Taxonomy" id="648"/>
    <lineage>
        <taxon>Bacteria</taxon>
        <taxon>Pseudomonadati</taxon>
        <taxon>Pseudomonadota</taxon>
        <taxon>Gammaproteobacteria</taxon>
        <taxon>Aeromonadales</taxon>
        <taxon>Aeromonadaceae</taxon>
        <taxon>Aeromonas</taxon>
    </lineage>
</organism>
<dbReference type="Proteomes" id="UP001160758">
    <property type="component" value="Unassembled WGS sequence"/>
</dbReference>
<dbReference type="SUPFAM" id="SSF160355">
    <property type="entry name" value="Bacterial polysaccharide co-polymerase-like"/>
    <property type="match status" value="1"/>
</dbReference>